<dbReference type="InterPro" id="IPR015020">
    <property type="entry name" value="Rv2525c-like_Glyco_Hydro-like"/>
</dbReference>
<evidence type="ECO:0000313" key="4">
    <source>
        <dbReference type="Proteomes" id="UP000035218"/>
    </source>
</evidence>
<dbReference type="SUPFAM" id="SSF51445">
    <property type="entry name" value="(Trans)glycosidases"/>
    <property type="match status" value="1"/>
</dbReference>
<keyword evidence="5" id="KW-1185">Reference proteome</keyword>
<evidence type="ECO:0000259" key="1">
    <source>
        <dbReference type="Pfam" id="PF08924"/>
    </source>
</evidence>
<dbReference type="GeneID" id="87588379"/>
<dbReference type="Proteomes" id="UP000035218">
    <property type="component" value="Unassembled WGS sequence"/>
</dbReference>
<evidence type="ECO:0000313" key="2">
    <source>
        <dbReference type="EMBL" id="GED60090.1"/>
    </source>
</evidence>
<dbReference type="RefSeq" id="WP_047073914.1">
    <property type="nucleotide sequence ID" value="NZ_BJOL01000027.1"/>
</dbReference>
<dbReference type="AlphaFoldDB" id="A0A837KIV2"/>
<protein>
    <recommendedName>
        <fullName evidence="1">Rv2525c-like glycoside hydrolase-like domain-containing protein</fullName>
    </recommendedName>
</protein>
<reference evidence="2 5" key="2">
    <citation type="submission" date="2019-06" db="EMBL/GenBank/DDBJ databases">
        <title>Whole genome shotgun sequence of Brevibacillus formosus NBRC 15716.</title>
        <authorList>
            <person name="Hosoyama A."/>
            <person name="Uohara A."/>
            <person name="Ohji S."/>
            <person name="Ichikawa N."/>
        </authorList>
    </citation>
    <scope>NUCLEOTIDE SEQUENCE [LARGE SCALE GENOMIC DNA]</scope>
    <source>
        <strain evidence="2 5">NBRC 15716</strain>
    </source>
</reference>
<accession>A0A837KIV2</accession>
<comment type="caution">
    <text evidence="3">The sequence shown here is derived from an EMBL/GenBank/DDBJ whole genome shotgun (WGS) entry which is preliminary data.</text>
</comment>
<dbReference type="Proteomes" id="UP000319498">
    <property type="component" value="Unassembled WGS sequence"/>
</dbReference>
<evidence type="ECO:0000313" key="3">
    <source>
        <dbReference type="EMBL" id="KLH96436.1"/>
    </source>
</evidence>
<reference evidence="3 4" key="1">
    <citation type="submission" date="2015-05" db="EMBL/GenBank/DDBJ databases">
        <title>Genome sequencing project for genomic taxonomy and phylogenomics of Bacillus-like bacteria.</title>
        <authorList>
            <person name="Liu B."/>
            <person name="Wang J."/>
            <person name="Zhu Y."/>
            <person name="Liu G."/>
            <person name="Chen Q."/>
            <person name="Chen Z."/>
            <person name="Lan J."/>
            <person name="Che J."/>
            <person name="Ge C."/>
            <person name="Shi H."/>
            <person name="Pan Z."/>
            <person name="Liu X."/>
        </authorList>
    </citation>
    <scope>NUCLEOTIDE SEQUENCE [LARGE SCALE GENOMIC DNA]</scope>
    <source>
        <strain evidence="3 4">DSM 9885</strain>
    </source>
</reference>
<evidence type="ECO:0000313" key="5">
    <source>
        <dbReference type="Proteomes" id="UP000319498"/>
    </source>
</evidence>
<sequence>MAKGIDYAGKNNSTKSNLEAIKRAGYSYIGRYYGESNWKKLTREEAKLISKAGLYIVAVYQNGGRDKGEFTYANGKHACESAIEQAESVGQPYNTPIYFAVDFEADSKSELEAVKDYFRGVKSAMEKYERMNGDAFKVGCYGSYYVVKHIDDEVPGISYFWQCKAWSKGKDYKYRDLYQYAIDKDLKLDNGNTILVDFNESDGSAGGFQV</sequence>
<dbReference type="EMBL" id="LDCN01000010">
    <property type="protein sequence ID" value="KLH96436.1"/>
    <property type="molecule type" value="Genomic_DNA"/>
</dbReference>
<gene>
    <name evidence="3" type="ORF">AA984_25385</name>
    <name evidence="2" type="ORF">BFO01nite_42220</name>
</gene>
<dbReference type="EMBL" id="BJOL01000027">
    <property type="protein sequence ID" value="GED60090.1"/>
    <property type="molecule type" value="Genomic_DNA"/>
</dbReference>
<dbReference type="Gene3D" id="3.20.20.80">
    <property type="entry name" value="Glycosidases"/>
    <property type="match status" value="1"/>
</dbReference>
<organism evidence="3 4">
    <name type="scientific">Brevibacillus formosus</name>
    <dbReference type="NCBI Taxonomy" id="54913"/>
    <lineage>
        <taxon>Bacteria</taxon>
        <taxon>Bacillati</taxon>
        <taxon>Bacillota</taxon>
        <taxon>Bacilli</taxon>
        <taxon>Bacillales</taxon>
        <taxon>Paenibacillaceae</taxon>
        <taxon>Brevibacillus</taxon>
    </lineage>
</organism>
<dbReference type="OrthoDB" id="1795295at2"/>
<feature type="domain" description="Rv2525c-like glycoside hydrolase-like" evidence="1">
    <location>
        <begin position="19"/>
        <end position="187"/>
    </location>
</feature>
<dbReference type="Pfam" id="PF08924">
    <property type="entry name" value="Rv2525c_GlyHyd-like"/>
    <property type="match status" value="1"/>
</dbReference>
<dbReference type="InterPro" id="IPR017853">
    <property type="entry name" value="GH"/>
</dbReference>
<proteinExistence type="predicted"/>
<name>A0A837KIV2_9BACL</name>